<feature type="region of interest" description="Disordered" evidence="4">
    <location>
        <begin position="195"/>
        <end position="214"/>
    </location>
</feature>
<dbReference type="PANTHER" id="PTHR46524:SF7">
    <property type="entry name" value="CW-TYPE ZINC FINGER"/>
    <property type="match status" value="1"/>
</dbReference>
<proteinExistence type="predicted"/>
<feature type="compositionally biased region" description="Low complexity" evidence="4">
    <location>
        <begin position="1077"/>
        <end position="1092"/>
    </location>
</feature>
<evidence type="ECO:0000256" key="3">
    <source>
        <dbReference type="ARBA" id="ARBA00022833"/>
    </source>
</evidence>
<feature type="region of interest" description="Disordered" evidence="4">
    <location>
        <begin position="1207"/>
        <end position="1496"/>
    </location>
</feature>
<dbReference type="InterPro" id="IPR055300">
    <property type="entry name" value="CWZF3/5/7"/>
</dbReference>
<feature type="region of interest" description="Disordered" evidence="4">
    <location>
        <begin position="616"/>
        <end position="664"/>
    </location>
</feature>
<dbReference type="EMBL" id="JBAMMX010000005">
    <property type="protein sequence ID" value="KAK6940935.1"/>
    <property type="molecule type" value="Genomic_DNA"/>
</dbReference>
<keyword evidence="7" id="KW-1185">Reference proteome</keyword>
<name>A0AAN8ZP38_9MAGN</name>
<feature type="compositionally biased region" description="Polar residues" evidence="4">
    <location>
        <begin position="1404"/>
        <end position="1416"/>
    </location>
</feature>
<dbReference type="Pfam" id="PF24756">
    <property type="entry name" value="THD_CWZF3-5-7"/>
    <property type="match status" value="1"/>
</dbReference>
<gene>
    <name evidence="6" type="ORF">RJ641_030466</name>
</gene>
<accession>A0AAN8ZP38</accession>
<dbReference type="PROSITE" id="PS51050">
    <property type="entry name" value="ZF_CW"/>
    <property type="match status" value="1"/>
</dbReference>
<sequence length="1723" mass="188597">GLTKVGILLMLSVGTSNGRKGLGLGFGGGEQMEGTTELEEGEACSYHDEEDDPSIDPDIAFSYIATFLMHACFLFSAKIKGKKLQDVLGHFQKDFEGGVSAENLGAKFGGYGSFLPTYQRSPVWTHPRTPPKVQNHNAARSPNNLQSEGGHQNSAVPSAVPQPLPPFPPSKSAGLKAPPSNDFVKRDACLSMTHSSQDSSLKCLPSKKVSHAPDQKSLKVRIKVGVDNLSTQRNAAIYSGLGLDVSPSSSLDDSPAESEGLSHDQQDICAPDESPTSILQIMTSFPVHSSMLLSPLPDDLMHLTENEKLFKDGPSISVARGGIDHSVSFVDGSNLVRTDRKGLGEKKKKSVAKNDFVLDVKKGGGKDAWNGIDVRSKKELDVDSVVCEEIVSNALRLPLLSNSFDGAADSTKGPVRAPIPSHGATNGAGKDKFFHDAVKEELLGLMSPEDSISPEGQNGHMILAGKFQESKEMNSQNDFSINLTKRGCQKRERSQDLLKADFNVSRASKNQNTEPLDSQNHIGCCKWTPSEQDGKDLPPMKECQSSEGKKKSKGSLIHGNLTSEAIKEVLKGSSSSLPKNKKGVHAENNISKNDIDDFKMQKDVIKAKDRYRDFFGEEEEKEIDPLEPPSEDKHKESDLVERNISSIDSVSKERSSSKKTERPINAEAYPKAVLNVASKMEDGPATNSAPPVAPVVIEENWVCCDKCQKWRLLPIGTNPDSLPEKWLCSMLTWLPGMNRCSISEEETTKALIAYYQVPVAGSENQNNMRSQLNGNASGLTMTNIRHPDQNDRHISINMPSSGKKKHGSKELSCSSSQDDPAQLSNYKKKTVHSSMKSRSLNDVNGLDTKQSTPSNGLVGDKRHKQKVKQKLLDGYSDGGDTRDSKSKSKRISDHDSTRAAKKIKTDNMRSLDEDWASDHGLPSAGKDWSKNSGSSKSDAKDSFQASVKNSNDHLLRPSDAGPMEVEKCEIRDTALKKRKVNQSEDNHIYPVPHPSMGHLQESRVLVNEETSENDHRKDKKVRVSKSEGKESSASKVNVRVDKKGRSTKDKQLGQDGGSTSSQRSLDGIDSLKRDLGSGHLSAAATSSSSKVSGSHKTKGNFQEVKGSPVESVSSSPLRISHADKVTLARGNLVEKDESQDVGYFAIVSPRRCSDGEDNVGSDRSGTVRKDEMCAVTHWASLESSLVDFQGRESGHLAGGKVKARIENSSEFMNHRSVTGEDGQRVRGATGPQASERSHNTGRESDSHYHANRSRSRKSGKGSSSRSKDKIRSSKSEFDRGKTKNSDFRSEHQDHVTSLEEKPRGEKIKFQEKFMTKSDKIENNYNGKRDPNEKLSNESHKRELNSKAGGHDVSNAKVDSNNRQEVRSSQKQNVLHCGDVERSSKKSSSDKMDRMESVTGKGKSQPLSPSSAGQNEIPTHPRLITHSHKGNSSDMPSDTFEGCEDGLKVPKKIKKAESLSGNQHSSSRHPTPNGRVRDPDAPSPLRRDSSSQAANNAVKEAKDLKHLADRLKNSNQESTGMYFQAALKFLHGASLLESSHSESAKHEMIQSMQIYSSTAKLCEFCAHEYEKSKDMAAAALAYKCMEVAYMRVIYSSHAIARRDRHEVQMALQMVPTGESPSSSASDVDNLNMPVAADKVAASKGINTPLVAGNHMVSARNRLYFMRLCNFAQDVEYALDASKKSRIAFAAANVHKEEAQYRESFASIRRALDFNFQDVEGLLRL</sequence>
<feature type="compositionally biased region" description="Basic and acidic residues" evidence="4">
    <location>
        <begin position="630"/>
        <end position="641"/>
    </location>
</feature>
<feature type="compositionally biased region" description="Polar residues" evidence="4">
    <location>
        <begin position="811"/>
        <end position="825"/>
    </location>
</feature>
<dbReference type="InterPro" id="IPR011124">
    <property type="entry name" value="Znf_CW"/>
</dbReference>
<keyword evidence="3" id="KW-0862">Zinc</keyword>
<feature type="compositionally biased region" description="Basic and acidic residues" evidence="4">
    <location>
        <begin position="650"/>
        <end position="664"/>
    </location>
</feature>
<feature type="region of interest" description="Disordered" evidence="4">
    <location>
        <begin position="122"/>
        <end position="180"/>
    </location>
</feature>
<evidence type="ECO:0000256" key="4">
    <source>
        <dbReference type="SAM" id="MobiDB-lite"/>
    </source>
</evidence>
<feature type="non-terminal residue" evidence="6">
    <location>
        <position position="1"/>
    </location>
</feature>
<feature type="region of interest" description="Disordered" evidence="4">
    <location>
        <begin position="502"/>
        <end position="558"/>
    </location>
</feature>
<feature type="compositionally biased region" description="Basic and acidic residues" evidence="4">
    <location>
        <begin position="785"/>
        <end position="794"/>
    </location>
</feature>
<feature type="region of interest" description="Disordered" evidence="4">
    <location>
        <begin position="765"/>
        <end position="1115"/>
    </location>
</feature>
<keyword evidence="1" id="KW-0479">Metal-binding</keyword>
<feature type="compositionally biased region" description="Polar residues" evidence="4">
    <location>
        <begin position="132"/>
        <end position="153"/>
    </location>
</feature>
<keyword evidence="2" id="KW-0863">Zinc-finger</keyword>
<feature type="compositionally biased region" description="Basic and acidic residues" evidence="4">
    <location>
        <begin position="879"/>
        <end position="912"/>
    </location>
</feature>
<evidence type="ECO:0000313" key="6">
    <source>
        <dbReference type="EMBL" id="KAK6940935.1"/>
    </source>
</evidence>
<feature type="compositionally biased region" description="Basic residues" evidence="4">
    <location>
        <begin position="1249"/>
        <end position="1259"/>
    </location>
</feature>
<evidence type="ECO:0000256" key="1">
    <source>
        <dbReference type="ARBA" id="ARBA00022723"/>
    </source>
</evidence>
<evidence type="ECO:0000313" key="7">
    <source>
        <dbReference type="Proteomes" id="UP001370490"/>
    </source>
</evidence>
<feature type="compositionally biased region" description="Basic and acidic residues" evidence="4">
    <location>
        <begin position="1474"/>
        <end position="1488"/>
    </location>
</feature>
<evidence type="ECO:0000256" key="2">
    <source>
        <dbReference type="ARBA" id="ARBA00022771"/>
    </source>
</evidence>
<feature type="compositionally biased region" description="Polar residues" evidence="4">
    <location>
        <begin position="832"/>
        <end position="855"/>
    </location>
</feature>
<feature type="region of interest" description="Disordered" evidence="4">
    <location>
        <begin position="244"/>
        <end position="267"/>
    </location>
</feature>
<feature type="compositionally biased region" description="Basic and acidic residues" evidence="4">
    <location>
        <begin position="1377"/>
        <end position="1395"/>
    </location>
</feature>
<dbReference type="PANTHER" id="PTHR46524">
    <property type="entry name" value="CW-TYPE ZINC FINGER"/>
    <property type="match status" value="1"/>
</dbReference>
<feature type="compositionally biased region" description="Polar residues" evidence="4">
    <location>
        <begin position="1458"/>
        <end position="1469"/>
    </location>
</feature>
<feature type="compositionally biased region" description="Polar residues" evidence="4">
    <location>
        <begin position="505"/>
        <end position="521"/>
    </location>
</feature>
<protein>
    <submittedName>
        <fullName evidence="6">Zinc finger, CW-type</fullName>
    </submittedName>
</protein>
<feature type="compositionally biased region" description="Basic and acidic residues" evidence="4">
    <location>
        <begin position="1265"/>
        <end position="1344"/>
    </location>
</feature>
<dbReference type="GO" id="GO:0008270">
    <property type="term" value="F:zinc ion binding"/>
    <property type="evidence" value="ECO:0007669"/>
    <property type="project" value="UniProtKB-KW"/>
</dbReference>
<dbReference type="Gene3D" id="3.30.40.100">
    <property type="match status" value="1"/>
</dbReference>
<evidence type="ECO:0000259" key="5">
    <source>
        <dbReference type="PROSITE" id="PS51050"/>
    </source>
</evidence>
<feature type="compositionally biased region" description="Basic and acidic residues" evidence="4">
    <location>
        <begin position="964"/>
        <end position="987"/>
    </location>
</feature>
<feature type="compositionally biased region" description="Polar residues" evidence="4">
    <location>
        <begin position="765"/>
        <end position="783"/>
    </location>
</feature>
<dbReference type="InterPro" id="IPR056406">
    <property type="entry name" value="THD_CWZF3/5/7"/>
</dbReference>
<dbReference type="Proteomes" id="UP001370490">
    <property type="component" value="Unassembled WGS sequence"/>
</dbReference>
<comment type="caution">
    <text evidence="6">The sequence shown here is derived from an EMBL/GenBank/DDBJ whole genome shotgun (WGS) entry which is preliminary data.</text>
</comment>
<feature type="non-terminal residue" evidence="6">
    <location>
        <position position="1723"/>
    </location>
</feature>
<feature type="domain" description="CW-type" evidence="5">
    <location>
        <begin position="695"/>
        <end position="748"/>
    </location>
</feature>
<feature type="compositionally biased region" description="Low complexity" evidence="4">
    <location>
        <begin position="244"/>
        <end position="253"/>
    </location>
</feature>
<feature type="compositionally biased region" description="Basic and acidic residues" evidence="4">
    <location>
        <begin position="1235"/>
        <end position="1248"/>
    </location>
</feature>
<dbReference type="Pfam" id="PF07496">
    <property type="entry name" value="zf-CW"/>
    <property type="match status" value="1"/>
</dbReference>
<feature type="compositionally biased region" description="Basic and acidic residues" evidence="4">
    <location>
        <begin position="1024"/>
        <end position="1052"/>
    </location>
</feature>
<organism evidence="6 7">
    <name type="scientific">Dillenia turbinata</name>
    <dbReference type="NCBI Taxonomy" id="194707"/>
    <lineage>
        <taxon>Eukaryota</taxon>
        <taxon>Viridiplantae</taxon>
        <taxon>Streptophyta</taxon>
        <taxon>Embryophyta</taxon>
        <taxon>Tracheophyta</taxon>
        <taxon>Spermatophyta</taxon>
        <taxon>Magnoliopsida</taxon>
        <taxon>eudicotyledons</taxon>
        <taxon>Gunneridae</taxon>
        <taxon>Pentapetalae</taxon>
        <taxon>Dilleniales</taxon>
        <taxon>Dilleniaceae</taxon>
        <taxon>Dillenia</taxon>
    </lineage>
</organism>
<reference evidence="6 7" key="1">
    <citation type="submission" date="2023-12" db="EMBL/GenBank/DDBJ databases">
        <title>A high-quality genome assembly for Dillenia turbinata (Dilleniales).</title>
        <authorList>
            <person name="Chanderbali A."/>
        </authorList>
    </citation>
    <scope>NUCLEOTIDE SEQUENCE [LARGE SCALE GENOMIC DNA]</scope>
    <source>
        <strain evidence="6">LSX21</strain>
        <tissue evidence="6">Leaf</tissue>
    </source>
</reference>
<feature type="region of interest" description="Disordered" evidence="4">
    <location>
        <begin position="410"/>
        <end position="430"/>
    </location>
</feature>
<feature type="compositionally biased region" description="Pro residues" evidence="4">
    <location>
        <begin position="160"/>
        <end position="169"/>
    </location>
</feature>